<protein>
    <submittedName>
        <fullName evidence="1">Uncharacterized protein</fullName>
    </submittedName>
</protein>
<proteinExistence type="predicted"/>
<feature type="non-terminal residue" evidence="1">
    <location>
        <position position="1"/>
    </location>
</feature>
<dbReference type="Proteomes" id="UP001150581">
    <property type="component" value="Unassembled WGS sequence"/>
</dbReference>
<comment type="caution">
    <text evidence="1">The sequence shown here is derived from an EMBL/GenBank/DDBJ whole genome shotgun (WGS) entry which is preliminary data.</text>
</comment>
<dbReference type="EMBL" id="JANBPG010004328">
    <property type="protein sequence ID" value="KAJ1876824.1"/>
    <property type="molecule type" value="Genomic_DNA"/>
</dbReference>
<keyword evidence="2" id="KW-1185">Reference proteome</keyword>
<evidence type="ECO:0000313" key="2">
    <source>
        <dbReference type="Proteomes" id="UP001150581"/>
    </source>
</evidence>
<evidence type="ECO:0000313" key="1">
    <source>
        <dbReference type="EMBL" id="KAJ1876824.1"/>
    </source>
</evidence>
<reference evidence="1" key="1">
    <citation type="submission" date="2022-07" db="EMBL/GenBank/DDBJ databases">
        <title>Phylogenomic reconstructions and comparative analyses of Kickxellomycotina fungi.</title>
        <authorList>
            <person name="Reynolds N.K."/>
            <person name="Stajich J.E."/>
            <person name="Barry K."/>
            <person name="Grigoriev I.V."/>
            <person name="Crous P."/>
            <person name="Smith M.E."/>
        </authorList>
    </citation>
    <scope>NUCLEOTIDE SEQUENCE</scope>
    <source>
        <strain evidence="1">Benny 63K</strain>
    </source>
</reference>
<accession>A0ACC1I326</accession>
<gene>
    <name evidence="1" type="ORF">LPJ66_012231</name>
</gene>
<name>A0ACC1I326_9FUNG</name>
<sequence length="67" mass="7641">WWEQLAAKALQAVQDADDAVDAADAKRAVDQALTLVRAQNADHSWIRREGEVTDSIESWWWARHQSP</sequence>
<organism evidence="1 2">
    <name type="scientific">Kickxella alabastrina</name>
    <dbReference type="NCBI Taxonomy" id="61397"/>
    <lineage>
        <taxon>Eukaryota</taxon>
        <taxon>Fungi</taxon>
        <taxon>Fungi incertae sedis</taxon>
        <taxon>Zoopagomycota</taxon>
        <taxon>Kickxellomycotina</taxon>
        <taxon>Kickxellomycetes</taxon>
        <taxon>Kickxellales</taxon>
        <taxon>Kickxellaceae</taxon>
        <taxon>Kickxella</taxon>
    </lineage>
</organism>